<organism evidence="2 3">
    <name type="scientific">Athelia psychrophila</name>
    <dbReference type="NCBI Taxonomy" id="1759441"/>
    <lineage>
        <taxon>Eukaryota</taxon>
        <taxon>Fungi</taxon>
        <taxon>Dikarya</taxon>
        <taxon>Basidiomycota</taxon>
        <taxon>Agaricomycotina</taxon>
        <taxon>Agaricomycetes</taxon>
        <taxon>Agaricomycetidae</taxon>
        <taxon>Atheliales</taxon>
        <taxon>Atheliaceae</taxon>
        <taxon>Athelia</taxon>
    </lineage>
</organism>
<keyword evidence="3" id="KW-1185">Reference proteome</keyword>
<sequence>MGAPERSSRRRRALTPRSFSSGTTTISTRSNSAILDSFYTIYSTYILFFSRPPQPFRQLHSRAVGVIRLCSPTAL</sequence>
<dbReference type="Proteomes" id="UP000076532">
    <property type="component" value="Unassembled WGS sequence"/>
</dbReference>
<protein>
    <submittedName>
        <fullName evidence="2">Uncharacterized protein</fullName>
    </submittedName>
</protein>
<evidence type="ECO:0000313" key="2">
    <source>
        <dbReference type="EMBL" id="KZP11828.1"/>
    </source>
</evidence>
<accession>A0A166API0</accession>
<proteinExistence type="predicted"/>
<feature type="region of interest" description="Disordered" evidence="1">
    <location>
        <begin position="1"/>
        <end position="26"/>
    </location>
</feature>
<dbReference type="AlphaFoldDB" id="A0A166API0"/>
<name>A0A166API0_9AGAM</name>
<reference evidence="2 3" key="1">
    <citation type="journal article" date="2016" name="Mol. Biol. Evol.">
        <title>Comparative Genomics of Early-Diverging Mushroom-Forming Fungi Provides Insights into the Origins of Lignocellulose Decay Capabilities.</title>
        <authorList>
            <person name="Nagy L.G."/>
            <person name="Riley R."/>
            <person name="Tritt A."/>
            <person name="Adam C."/>
            <person name="Daum C."/>
            <person name="Floudas D."/>
            <person name="Sun H."/>
            <person name="Yadav J.S."/>
            <person name="Pangilinan J."/>
            <person name="Larsson K.H."/>
            <person name="Matsuura K."/>
            <person name="Barry K."/>
            <person name="Labutti K."/>
            <person name="Kuo R."/>
            <person name="Ohm R.A."/>
            <person name="Bhattacharya S.S."/>
            <person name="Shirouzu T."/>
            <person name="Yoshinaga Y."/>
            <person name="Martin F.M."/>
            <person name="Grigoriev I.V."/>
            <person name="Hibbett D.S."/>
        </authorList>
    </citation>
    <scope>NUCLEOTIDE SEQUENCE [LARGE SCALE GENOMIC DNA]</scope>
    <source>
        <strain evidence="2 3">CBS 109695</strain>
    </source>
</reference>
<feature type="compositionally biased region" description="Polar residues" evidence="1">
    <location>
        <begin position="17"/>
        <end position="26"/>
    </location>
</feature>
<dbReference type="EMBL" id="KV417657">
    <property type="protein sequence ID" value="KZP11828.1"/>
    <property type="molecule type" value="Genomic_DNA"/>
</dbReference>
<gene>
    <name evidence="2" type="ORF">FIBSPDRAFT_175525</name>
</gene>
<evidence type="ECO:0000256" key="1">
    <source>
        <dbReference type="SAM" id="MobiDB-lite"/>
    </source>
</evidence>
<evidence type="ECO:0000313" key="3">
    <source>
        <dbReference type="Proteomes" id="UP000076532"/>
    </source>
</evidence>